<proteinExistence type="predicted"/>
<protein>
    <submittedName>
        <fullName evidence="2">Uncharacterized protein</fullName>
    </submittedName>
</protein>
<feature type="region of interest" description="Disordered" evidence="1">
    <location>
        <begin position="71"/>
        <end position="90"/>
    </location>
</feature>
<feature type="region of interest" description="Disordered" evidence="1">
    <location>
        <begin position="38"/>
        <end position="57"/>
    </location>
</feature>
<dbReference type="Proteomes" id="UP000625682">
    <property type="component" value="Unassembled WGS sequence"/>
</dbReference>
<dbReference type="EMBL" id="BMMU01000020">
    <property type="protein sequence ID" value="GGJ50269.1"/>
    <property type="molecule type" value="Genomic_DNA"/>
</dbReference>
<evidence type="ECO:0000256" key="1">
    <source>
        <dbReference type="SAM" id="MobiDB-lite"/>
    </source>
</evidence>
<dbReference type="AlphaFoldDB" id="A0A917L8M9"/>
<evidence type="ECO:0000313" key="3">
    <source>
        <dbReference type="Proteomes" id="UP000625682"/>
    </source>
</evidence>
<reference evidence="2" key="2">
    <citation type="submission" date="2020-09" db="EMBL/GenBank/DDBJ databases">
        <authorList>
            <person name="Sun Q."/>
            <person name="Zhou Y."/>
        </authorList>
    </citation>
    <scope>NUCLEOTIDE SEQUENCE</scope>
    <source>
        <strain evidence="2">CGMCC 4.7272</strain>
    </source>
</reference>
<reference evidence="2" key="1">
    <citation type="journal article" date="2014" name="Int. J. Syst. Evol. Microbiol.">
        <title>Complete genome sequence of Corynebacterium casei LMG S-19264T (=DSM 44701T), isolated from a smear-ripened cheese.</title>
        <authorList>
            <consortium name="US DOE Joint Genome Institute (JGI-PGF)"/>
            <person name="Walter F."/>
            <person name="Albersmeier A."/>
            <person name="Kalinowski J."/>
            <person name="Ruckert C."/>
        </authorList>
    </citation>
    <scope>NUCLEOTIDE SEQUENCE</scope>
    <source>
        <strain evidence="2">CGMCC 4.7272</strain>
    </source>
</reference>
<evidence type="ECO:0000313" key="2">
    <source>
        <dbReference type="EMBL" id="GGJ50269.1"/>
    </source>
</evidence>
<feature type="region of interest" description="Disordered" evidence="1">
    <location>
        <begin position="1"/>
        <end position="22"/>
    </location>
</feature>
<sequence>MSEVPMPVTIDARAPTASRTDRLPHRPYQRRLLRVRRGRGLARRPGEDEAVAAPGNQPVGEELGAVEVQGALGGEGGDHRAQGAAEGGGGRRGWCCHASSLGKELVKLHLILLPGIHKQCFGVGKPGIGRHWCQLGAPWATMAGTVTEQQVMGGVMRLGKALTTGVAEEQVPVPADELQLPEEVHELETSAEEAPVAR</sequence>
<organism evidence="2 3">
    <name type="scientific">Streptomyces lacrimifluminis</name>
    <dbReference type="NCBI Taxonomy" id="1500077"/>
    <lineage>
        <taxon>Bacteria</taxon>
        <taxon>Bacillati</taxon>
        <taxon>Actinomycetota</taxon>
        <taxon>Actinomycetes</taxon>
        <taxon>Kitasatosporales</taxon>
        <taxon>Streptomycetaceae</taxon>
        <taxon>Streptomyces</taxon>
    </lineage>
</organism>
<gene>
    <name evidence="2" type="ORF">GCM10012282_53990</name>
</gene>
<keyword evidence="3" id="KW-1185">Reference proteome</keyword>
<accession>A0A917L8M9</accession>
<comment type="caution">
    <text evidence="2">The sequence shown here is derived from an EMBL/GenBank/DDBJ whole genome shotgun (WGS) entry which is preliminary data.</text>
</comment>
<name>A0A917L8M9_9ACTN</name>